<protein>
    <recommendedName>
        <fullName evidence="4">GLUG domain-containing protein</fullName>
    </recommendedName>
</protein>
<dbReference type="AlphaFoldDB" id="A0A9X8UJM6"/>
<sequence>MMSRAVRLRRLLTASLTAGMFLLTASAGAAQSGITVTVQDNYQADYGVTIPFTRSPRTTDYTFSLYEGGSAAGTPAVSAKVEMTAAQGDVYLPLAYDITGPQSYTLKIEARPLPGRLGTDTAAVREFSFTTKPTCGCASGTAGAFYRGSGSAADPFYVGSQQQLAHVSAHARDGSTFLQTVDIDLAGNAWQNFAFIGTYDGGGHVVRNLKGSYSGSGGLFASFVGTLMNLGVENANITTTSAFAGALVGSGQNVVIQCCYAKNCTVSAQGGAGGILGDDLTAIIEDCYEVGGSYTCQGEGPGGIAGNFDGNQAENAIRRCYAIPTRLTGPMKGILAGKWNYGEMVNCYFPTNISCGATTATYKGNVAGSTGLPLASFSNAANFSGWDFANVWRMDAGAGRPVLRVFDNPKDS</sequence>
<evidence type="ECO:0000256" key="1">
    <source>
        <dbReference type="SAM" id="SignalP"/>
    </source>
</evidence>
<evidence type="ECO:0008006" key="4">
    <source>
        <dbReference type="Google" id="ProtNLM"/>
    </source>
</evidence>
<organism evidence="2 3">
    <name type="scientific">Harryflintia acetispora</name>
    <dbReference type="NCBI Taxonomy" id="1849041"/>
    <lineage>
        <taxon>Bacteria</taxon>
        <taxon>Bacillati</taxon>
        <taxon>Bacillota</taxon>
        <taxon>Clostridia</taxon>
        <taxon>Eubacteriales</taxon>
        <taxon>Oscillospiraceae</taxon>
        <taxon>Harryflintia</taxon>
    </lineage>
</organism>
<evidence type="ECO:0000313" key="3">
    <source>
        <dbReference type="Proteomes" id="UP000294682"/>
    </source>
</evidence>
<comment type="caution">
    <text evidence="2">The sequence shown here is derived from an EMBL/GenBank/DDBJ whole genome shotgun (WGS) entry which is preliminary data.</text>
</comment>
<name>A0A9X8UJM6_9FIRM</name>
<evidence type="ECO:0000313" key="2">
    <source>
        <dbReference type="EMBL" id="TCL43041.1"/>
    </source>
</evidence>
<dbReference type="EMBL" id="SLUK01000007">
    <property type="protein sequence ID" value="TCL43041.1"/>
    <property type="molecule type" value="Genomic_DNA"/>
</dbReference>
<reference evidence="2 3" key="1">
    <citation type="submission" date="2019-03" db="EMBL/GenBank/DDBJ databases">
        <title>Genomic Encyclopedia of Type Strains, Phase IV (KMG-IV): sequencing the most valuable type-strain genomes for metagenomic binning, comparative biology and taxonomic classification.</title>
        <authorList>
            <person name="Goeker M."/>
        </authorList>
    </citation>
    <scope>NUCLEOTIDE SEQUENCE [LARGE SCALE GENOMIC DNA]</scope>
    <source>
        <strain evidence="2 3">DSM 100433</strain>
    </source>
</reference>
<accession>A0A9X8UJM6</accession>
<gene>
    <name evidence="2" type="ORF">EDD78_107144</name>
</gene>
<keyword evidence="1" id="KW-0732">Signal</keyword>
<feature type="chain" id="PRO_5040940770" description="GLUG domain-containing protein" evidence="1">
    <location>
        <begin position="30"/>
        <end position="412"/>
    </location>
</feature>
<dbReference type="Gene3D" id="2.160.20.110">
    <property type="match status" value="1"/>
</dbReference>
<feature type="signal peptide" evidence="1">
    <location>
        <begin position="1"/>
        <end position="29"/>
    </location>
</feature>
<dbReference type="Proteomes" id="UP000294682">
    <property type="component" value="Unassembled WGS sequence"/>
</dbReference>
<proteinExistence type="predicted"/>
<keyword evidence="3" id="KW-1185">Reference proteome</keyword>
<dbReference type="RefSeq" id="WP_132084749.1">
    <property type="nucleotide sequence ID" value="NZ_SLUK01000007.1"/>
</dbReference>